<sequence>MNRKHKLTAIVAIFVAMAFVMPGATVFASDKNLETDICPDLILDGATFDPGDILFNYNVETSGDNQCLGVEFDGTYFYISGGGGVGGSGINKLHFFQADGTYIASVDQGTSSGWGWRDIGYDGNHMYS</sequence>
<proteinExistence type="predicted"/>
<comment type="caution">
    <text evidence="1">The sequence shown here is derived from an EMBL/GenBank/DDBJ whole genome shotgun (WGS) entry which is preliminary data.</text>
</comment>
<dbReference type="AlphaFoldDB" id="X1AD90"/>
<dbReference type="EMBL" id="BART01008781">
    <property type="protein sequence ID" value="GAG58011.1"/>
    <property type="molecule type" value="Genomic_DNA"/>
</dbReference>
<reference evidence="1" key="1">
    <citation type="journal article" date="2014" name="Front. Microbiol.">
        <title>High frequency of phylogenetically diverse reductive dehalogenase-homologous genes in deep subseafloor sedimentary metagenomes.</title>
        <authorList>
            <person name="Kawai M."/>
            <person name="Futagami T."/>
            <person name="Toyoda A."/>
            <person name="Takaki Y."/>
            <person name="Nishi S."/>
            <person name="Hori S."/>
            <person name="Arai W."/>
            <person name="Tsubouchi T."/>
            <person name="Morono Y."/>
            <person name="Uchiyama I."/>
            <person name="Ito T."/>
            <person name="Fujiyama A."/>
            <person name="Inagaki F."/>
            <person name="Takami H."/>
        </authorList>
    </citation>
    <scope>NUCLEOTIDE SEQUENCE</scope>
    <source>
        <strain evidence="1">Expedition CK06-06</strain>
    </source>
</reference>
<gene>
    <name evidence="1" type="ORF">S01H4_19655</name>
</gene>
<name>X1AD90_9ZZZZ</name>
<accession>X1AD90</accession>
<evidence type="ECO:0000313" key="1">
    <source>
        <dbReference type="EMBL" id="GAG58011.1"/>
    </source>
</evidence>
<protein>
    <submittedName>
        <fullName evidence="1">Uncharacterized protein</fullName>
    </submittedName>
</protein>
<organism evidence="1">
    <name type="scientific">marine sediment metagenome</name>
    <dbReference type="NCBI Taxonomy" id="412755"/>
    <lineage>
        <taxon>unclassified sequences</taxon>
        <taxon>metagenomes</taxon>
        <taxon>ecological metagenomes</taxon>
    </lineage>
</organism>
<feature type="non-terminal residue" evidence="1">
    <location>
        <position position="128"/>
    </location>
</feature>